<dbReference type="PIRSF" id="PIRSF018266">
    <property type="entry name" value="FecR"/>
    <property type="match status" value="1"/>
</dbReference>
<dbReference type="Pfam" id="PF16220">
    <property type="entry name" value="DUF4880"/>
    <property type="match status" value="1"/>
</dbReference>
<evidence type="ECO:0000259" key="2">
    <source>
        <dbReference type="Pfam" id="PF04773"/>
    </source>
</evidence>
<accession>A0A158M506</accession>
<keyword evidence="1" id="KW-0812">Transmembrane</keyword>
<reference evidence="4 5" key="1">
    <citation type="submission" date="2014-03" db="EMBL/GenBank/DDBJ databases">
        <title>Genome sequence of Bordetella holmseii.</title>
        <authorList>
            <person name="Harvill E."/>
            <person name="Goodfield L.L."/>
            <person name="Ivanov Y."/>
            <person name="Meyer J.A."/>
            <person name="Newth C."/>
            <person name="Cassiday P."/>
            <person name="Tondella M.L."/>
            <person name="Liao P."/>
            <person name="Zimmerman J."/>
            <person name="Meert K."/>
            <person name="Wessel D."/>
            <person name="Berger J."/>
            <person name="Dean J.M."/>
            <person name="Holubkov R."/>
            <person name="Burr J."/>
            <person name="Liu T."/>
            <person name="Brinkac L.M."/>
            <person name="Sanka R."/>
            <person name="Kim M."/>
            <person name="Losada L."/>
        </authorList>
    </citation>
    <scope>NUCLEOTIDE SEQUENCE [LARGE SCALE GENOMIC DNA]</scope>
    <source>
        <strain evidence="4 5">CDC-H585-BH</strain>
    </source>
</reference>
<dbReference type="InterPro" id="IPR006860">
    <property type="entry name" value="FecR"/>
</dbReference>
<dbReference type="Pfam" id="PF04773">
    <property type="entry name" value="FecR"/>
    <property type="match status" value="1"/>
</dbReference>
<dbReference type="Proteomes" id="UP000026682">
    <property type="component" value="Unassembled WGS sequence"/>
</dbReference>
<dbReference type="STRING" id="35814.BBB42_15985"/>
<dbReference type="PANTHER" id="PTHR30273">
    <property type="entry name" value="PERIPLASMIC SIGNAL SENSOR AND SIGMA FACTOR ACTIVATOR FECR-RELATED"/>
    <property type="match status" value="1"/>
</dbReference>
<keyword evidence="1" id="KW-1133">Transmembrane helix</keyword>
<dbReference type="GO" id="GO:0016989">
    <property type="term" value="F:sigma factor antagonist activity"/>
    <property type="evidence" value="ECO:0007669"/>
    <property type="project" value="TreeGrafter"/>
</dbReference>
<dbReference type="InterPro" id="IPR032623">
    <property type="entry name" value="FecR_N"/>
</dbReference>
<feature type="domain" description="FecR N-terminal" evidence="3">
    <location>
        <begin position="13"/>
        <end position="52"/>
    </location>
</feature>
<sequence length="320" mass="34249">MRPTDRKADPVREQAARWFARSRDGLDAACRAELDAWLREDPRHAYEFQALHAIWQAATQVPADRLRALAEPPARRPVSARRAVLTAGACALALGLGAVVWGVLPGADVVDYRTAAGERREVRLPDGSLALLNSRSHLRVTVDASSRRVDLLAGEALFSVVKDASRSFSVDAGAGTATVTGTRFVVRRDGEALRVAVESGSVNVAGTRDAHGIALGPGQAIRVDPQGRVGAIEPAALDTTLAWRSGQIIFTDTDLGAALREVSRYREQPIVPAADARLASMRLSSVFRTDDTDAFLCALPRILPVELRTLPGGGVEVVAR</sequence>
<dbReference type="AlphaFoldDB" id="A0A158M506"/>
<dbReference type="Gene3D" id="2.60.120.1440">
    <property type="match status" value="1"/>
</dbReference>
<keyword evidence="1" id="KW-0472">Membrane</keyword>
<evidence type="ECO:0000259" key="3">
    <source>
        <dbReference type="Pfam" id="PF16220"/>
    </source>
</evidence>
<dbReference type="InterPro" id="IPR012373">
    <property type="entry name" value="Ferrdict_sens_TM"/>
</dbReference>
<dbReference type="GeneID" id="93118673"/>
<feature type="transmembrane region" description="Helical" evidence="1">
    <location>
        <begin position="83"/>
        <end position="104"/>
    </location>
</feature>
<comment type="caution">
    <text evidence="4">The sequence shown here is derived from an EMBL/GenBank/DDBJ whole genome shotgun (WGS) entry which is preliminary data.</text>
</comment>
<organism evidence="4 5">
    <name type="scientific">Bordetella holmesii CDC-H585-BH</name>
    <dbReference type="NCBI Taxonomy" id="1331206"/>
    <lineage>
        <taxon>Bacteria</taxon>
        <taxon>Pseudomonadati</taxon>
        <taxon>Pseudomonadota</taxon>
        <taxon>Betaproteobacteria</taxon>
        <taxon>Burkholderiales</taxon>
        <taxon>Alcaligenaceae</taxon>
        <taxon>Bordetella</taxon>
    </lineage>
</organism>
<dbReference type="PATRIC" id="fig|1331206.3.peg.1750"/>
<dbReference type="PANTHER" id="PTHR30273:SF2">
    <property type="entry name" value="PROTEIN FECR"/>
    <property type="match status" value="1"/>
</dbReference>
<dbReference type="RefSeq" id="WP_005016364.1">
    <property type="nucleotide sequence ID" value="NZ_JFZZ01000065.1"/>
</dbReference>
<evidence type="ECO:0000313" key="4">
    <source>
        <dbReference type="EMBL" id="KAK91042.1"/>
    </source>
</evidence>
<dbReference type="EMBL" id="JFZZ01000065">
    <property type="protein sequence ID" value="KAK91042.1"/>
    <property type="molecule type" value="Genomic_DNA"/>
</dbReference>
<feature type="domain" description="FecR protein" evidence="2">
    <location>
        <begin position="111"/>
        <end position="203"/>
    </location>
</feature>
<protein>
    <submittedName>
        <fullName evidence="4">Sigma factor regulatory protein, FecR/PupR family</fullName>
    </submittedName>
</protein>
<evidence type="ECO:0000256" key="1">
    <source>
        <dbReference type="SAM" id="Phobius"/>
    </source>
</evidence>
<evidence type="ECO:0000313" key="5">
    <source>
        <dbReference type="Proteomes" id="UP000026682"/>
    </source>
</evidence>
<name>A0A158M506_9BORD</name>
<gene>
    <name evidence="4" type="ORF">L497_2605</name>
</gene>
<proteinExistence type="predicted"/>